<feature type="domain" description="CusB-like beta-barrel" evidence="4">
    <location>
        <begin position="225"/>
        <end position="296"/>
    </location>
</feature>
<feature type="coiled-coil region" evidence="2">
    <location>
        <begin position="118"/>
        <end position="183"/>
    </location>
</feature>
<dbReference type="PANTHER" id="PTHR30469">
    <property type="entry name" value="MULTIDRUG RESISTANCE PROTEIN MDTA"/>
    <property type="match status" value="1"/>
</dbReference>
<keyword evidence="3" id="KW-0812">Transmembrane</keyword>
<dbReference type="InterPro" id="IPR058637">
    <property type="entry name" value="YknX-like_C"/>
</dbReference>
<evidence type="ECO:0000313" key="7">
    <source>
        <dbReference type="Proteomes" id="UP000276223"/>
    </source>
</evidence>
<evidence type="ECO:0000313" key="6">
    <source>
        <dbReference type="EMBL" id="ROQ90159.1"/>
    </source>
</evidence>
<name>A0A3N1UL79_9BACT</name>
<dbReference type="Proteomes" id="UP000276223">
    <property type="component" value="Unassembled WGS sequence"/>
</dbReference>
<dbReference type="Gene3D" id="2.40.50.100">
    <property type="match status" value="1"/>
</dbReference>
<dbReference type="Gene3D" id="2.40.420.20">
    <property type="match status" value="1"/>
</dbReference>
<gene>
    <name evidence="6" type="ORF">EDC27_2773</name>
</gene>
<sequence>MDDRSAHGPMRRNTQLVVLGIAVAFLMLSAFNVVRWRSRPPETRDLDLVVPVAVRSVKLAAVEESLKTTGDLVPMRDVYLYPAVPGKRIQQVFFERGQPVSQGALVVQLDDAEVVARLRQAKAGLQAARIQMALLEKDKKRLESLYREKAVAKQRLDHIQAEAQAARARVEEAQAALKALEEIHADFFLRSPISGIVAERYLDPGNLTDTRKPIVRITDETVLKVVFHVPEKDFGYMRTGMKGLCRLDAHPGRTFEGTVEVLSPVLDPRTRTALAELHLPNPDMALRSGMFAHVTVPLRTREALVVDRDAVVRLPGTGQPYVFVVEEGKARLRNVRLGIEQETFVEVVEGLDLKDQAIVRGQNRVVDGSRVEVVDTEAS</sequence>
<feature type="transmembrane region" description="Helical" evidence="3">
    <location>
        <begin position="16"/>
        <end position="34"/>
    </location>
</feature>
<proteinExistence type="inferred from homology"/>
<keyword evidence="7" id="KW-1185">Reference proteome</keyword>
<dbReference type="PANTHER" id="PTHR30469:SF15">
    <property type="entry name" value="HLYD FAMILY OF SECRETION PROTEINS"/>
    <property type="match status" value="1"/>
</dbReference>
<dbReference type="RefSeq" id="WP_123291225.1">
    <property type="nucleotide sequence ID" value="NZ_RJVA01000015.1"/>
</dbReference>
<protein>
    <submittedName>
        <fullName evidence="6">Membrane fusion protein (Multidrug efflux system)</fullName>
    </submittedName>
</protein>
<dbReference type="Pfam" id="PF25989">
    <property type="entry name" value="YknX_C"/>
    <property type="match status" value="1"/>
</dbReference>
<feature type="domain" description="YknX-like C-terminal permuted SH3-like" evidence="5">
    <location>
        <begin position="308"/>
        <end position="373"/>
    </location>
</feature>
<evidence type="ECO:0000259" key="5">
    <source>
        <dbReference type="Pfam" id="PF25989"/>
    </source>
</evidence>
<dbReference type="GO" id="GO:0015562">
    <property type="term" value="F:efflux transmembrane transporter activity"/>
    <property type="evidence" value="ECO:0007669"/>
    <property type="project" value="TreeGrafter"/>
</dbReference>
<comment type="similarity">
    <text evidence="1">Belongs to the membrane fusion protein (MFP) (TC 8.A.1) family.</text>
</comment>
<dbReference type="OrthoDB" id="9811754at2"/>
<evidence type="ECO:0000256" key="1">
    <source>
        <dbReference type="ARBA" id="ARBA00009477"/>
    </source>
</evidence>
<dbReference type="InterPro" id="IPR006143">
    <property type="entry name" value="RND_pump_MFP"/>
</dbReference>
<dbReference type="Pfam" id="PF25954">
    <property type="entry name" value="Beta-barrel_RND_2"/>
    <property type="match status" value="1"/>
</dbReference>
<reference evidence="6 7" key="1">
    <citation type="submission" date="2018-11" db="EMBL/GenBank/DDBJ databases">
        <title>Genomic Encyclopedia of Type Strains, Phase IV (KMG-IV): sequencing the most valuable type-strain genomes for metagenomic binning, comparative biology and taxonomic classification.</title>
        <authorList>
            <person name="Goeker M."/>
        </authorList>
    </citation>
    <scope>NUCLEOTIDE SEQUENCE [LARGE SCALE GENOMIC DNA]</scope>
    <source>
        <strain evidence="6 7">DSM 22027</strain>
    </source>
</reference>
<dbReference type="EMBL" id="RJVA01000015">
    <property type="protein sequence ID" value="ROQ90159.1"/>
    <property type="molecule type" value="Genomic_DNA"/>
</dbReference>
<comment type="caution">
    <text evidence="6">The sequence shown here is derived from an EMBL/GenBank/DDBJ whole genome shotgun (WGS) entry which is preliminary data.</text>
</comment>
<accession>A0A3N1UL79</accession>
<evidence type="ECO:0000256" key="2">
    <source>
        <dbReference type="SAM" id="Coils"/>
    </source>
</evidence>
<dbReference type="FunFam" id="2.40.30.170:FF:000010">
    <property type="entry name" value="Efflux RND transporter periplasmic adaptor subunit"/>
    <property type="match status" value="1"/>
</dbReference>
<dbReference type="Gene3D" id="1.10.287.470">
    <property type="entry name" value="Helix hairpin bin"/>
    <property type="match status" value="1"/>
</dbReference>
<keyword evidence="3" id="KW-1133">Transmembrane helix</keyword>
<dbReference type="SUPFAM" id="SSF111369">
    <property type="entry name" value="HlyD-like secretion proteins"/>
    <property type="match status" value="1"/>
</dbReference>
<dbReference type="InterPro" id="IPR058792">
    <property type="entry name" value="Beta-barrel_RND_2"/>
</dbReference>
<dbReference type="AlphaFoldDB" id="A0A3N1UL79"/>
<keyword evidence="2" id="KW-0175">Coiled coil</keyword>
<evidence type="ECO:0000259" key="4">
    <source>
        <dbReference type="Pfam" id="PF25954"/>
    </source>
</evidence>
<evidence type="ECO:0000256" key="3">
    <source>
        <dbReference type="SAM" id="Phobius"/>
    </source>
</evidence>
<keyword evidence="3" id="KW-0472">Membrane</keyword>
<dbReference type="NCBIfam" id="TIGR01730">
    <property type="entry name" value="RND_mfp"/>
    <property type="match status" value="1"/>
</dbReference>
<dbReference type="GO" id="GO:1990281">
    <property type="term" value="C:efflux pump complex"/>
    <property type="evidence" value="ECO:0007669"/>
    <property type="project" value="TreeGrafter"/>
</dbReference>
<organism evidence="6 7">
    <name type="scientific">Desulfosoma caldarium</name>
    <dbReference type="NCBI Taxonomy" id="610254"/>
    <lineage>
        <taxon>Bacteria</taxon>
        <taxon>Pseudomonadati</taxon>
        <taxon>Thermodesulfobacteriota</taxon>
        <taxon>Syntrophobacteria</taxon>
        <taxon>Syntrophobacterales</taxon>
        <taxon>Syntrophobacteraceae</taxon>
        <taxon>Desulfosoma</taxon>
    </lineage>
</organism>
<dbReference type="Gene3D" id="2.40.30.170">
    <property type="match status" value="1"/>
</dbReference>